<evidence type="ECO:0000256" key="6">
    <source>
        <dbReference type="SAM" id="Phobius"/>
    </source>
</evidence>
<protein>
    <submittedName>
        <fullName evidence="7">TspO/MBR family protein</fullName>
    </submittedName>
</protein>
<dbReference type="InterPro" id="IPR038330">
    <property type="entry name" value="TspO/MBR-related_sf"/>
</dbReference>
<evidence type="ECO:0000313" key="8">
    <source>
        <dbReference type="Proteomes" id="UP001589740"/>
    </source>
</evidence>
<evidence type="ECO:0000313" key="7">
    <source>
        <dbReference type="EMBL" id="MFB9860495.1"/>
    </source>
</evidence>
<proteinExistence type="inferred from homology"/>
<feature type="transmembrane region" description="Helical" evidence="6">
    <location>
        <begin position="168"/>
        <end position="190"/>
    </location>
</feature>
<evidence type="ECO:0000256" key="5">
    <source>
        <dbReference type="ARBA" id="ARBA00023136"/>
    </source>
</evidence>
<dbReference type="EMBL" id="JBHMAH010000011">
    <property type="protein sequence ID" value="MFB9860495.1"/>
    <property type="molecule type" value="Genomic_DNA"/>
</dbReference>
<feature type="transmembrane region" description="Helical" evidence="6">
    <location>
        <begin position="87"/>
        <end position="106"/>
    </location>
</feature>
<accession>A0ABV5Z6D4</accession>
<name>A0ABV5Z6D4_9STAP</name>
<dbReference type="RefSeq" id="WP_380570119.1">
    <property type="nucleotide sequence ID" value="NZ_JBHMAH010000011.1"/>
</dbReference>
<dbReference type="Proteomes" id="UP001589740">
    <property type="component" value="Unassembled WGS sequence"/>
</dbReference>
<dbReference type="CDD" id="cd15904">
    <property type="entry name" value="TSPO_MBR"/>
    <property type="match status" value="1"/>
</dbReference>
<gene>
    <name evidence="7" type="ORF">ACFFLE_05155</name>
</gene>
<keyword evidence="5 6" id="KW-0472">Membrane</keyword>
<dbReference type="InterPro" id="IPR004307">
    <property type="entry name" value="TspO_MBR"/>
</dbReference>
<reference evidence="7 8" key="1">
    <citation type="submission" date="2024-09" db="EMBL/GenBank/DDBJ databases">
        <authorList>
            <person name="Sun Q."/>
            <person name="Mori K."/>
        </authorList>
    </citation>
    <scope>NUCLEOTIDE SEQUENCE [LARGE SCALE GENOMIC DNA]</scope>
    <source>
        <strain evidence="7 8">JCM 12822</strain>
    </source>
</reference>
<evidence type="ECO:0000256" key="1">
    <source>
        <dbReference type="ARBA" id="ARBA00004141"/>
    </source>
</evidence>
<evidence type="ECO:0000256" key="3">
    <source>
        <dbReference type="ARBA" id="ARBA00022692"/>
    </source>
</evidence>
<organism evidence="7 8">
    <name type="scientific">Salinicoccus siamensis</name>
    <dbReference type="NCBI Taxonomy" id="381830"/>
    <lineage>
        <taxon>Bacteria</taxon>
        <taxon>Bacillati</taxon>
        <taxon>Bacillota</taxon>
        <taxon>Bacilli</taxon>
        <taxon>Bacillales</taxon>
        <taxon>Staphylococcaceae</taxon>
        <taxon>Salinicoccus</taxon>
    </lineage>
</organism>
<keyword evidence="4 6" id="KW-1133">Transmembrane helix</keyword>
<dbReference type="Gene3D" id="1.20.1260.100">
    <property type="entry name" value="TspO/MBR protein"/>
    <property type="match status" value="1"/>
</dbReference>
<keyword evidence="3 6" id="KW-0812">Transmembrane</keyword>
<feature type="transmembrane region" description="Helical" evidence="6">
    <location>
        <begin position="142"/>
        <end position="162"/>
    </location>
</feature>
<sequence>MFYNIIPSSNHFLYLRHYYCYYFNLNIAYTYHQIPKRGCPMKPTIQFIFHLVTPLILGKTVGKLSTRSAPRQYKKLRQPPFAPPRKIFAPMWTFLYLTMGLSHALINRKGNRQASKLFKVHLMINYTWSFLFFRLRKRQLALVNSVMIWVTMYAVLTKFFKINRLSGIILLPYTLWTTFAAYLTLGSWYLNRAK</sequence>
<dbReference type="Pfam" id="PF03073">
    <property type="entry name" value="TspO_MBR"/>
    <property type="match status" value="1"/>
</dbReference>
<evidence type="ECO:0000256" key="4">
    <source>
        <dbReference type="ARBA" id="ARBA00022989"/>
    </source>
</evidence>
<comment type="similarity">
    <text evidence="2">Belongs to the TspO/BZRP family.</text>
</comment>
<evidence type="ECO:0000256" key="2">
    <source>
        <dbReference type="ARBA" id="ARBA00007524"/>
    </source>
</evidence>
<keyword evidence="8" id="KW-1185">Reference proteome</keyword>
<comment type="caution">
    <text evidence="7">The sequence shown here is derived from an EMBL/GenBank/DDBJ whole genome shotgun (WGS) entry which is preliminary data.</text>
</comment>
<dbReference type="PANTHER" id="PTHR10057:SF0">
    <property type="entry name" value="TRANSLOCATOR PROTEIN"/>
    <property type="match status" value="1"/>
</dbReference>
<comment type="subcellular location">
    <subcellularLocation>
        <location evidence="1">Membrane</location>
        <topology evidence="1">Multi-pass membrane protein</topology>
    </subcellularLocation>
</comment>
<dbReference type="PANTHER" id="PTHR10057">
    <property type="entry name" value="PERIPHERAL-TYPE BENZODIAZEPINE RECEPTOR"/>
    <property type="match status" value="1"/>
</dbReference>